<dbReference type="EMBL" id="LDJM01000097">
    <property type="protein sequence ID" value="KRG72554.1"/>
    <property type="molecule type" value="Genomic_DNA"/>
</dbReference>
<proteinExistence type="predicted"/>
<dbReference type="RefSeq" id="WP_152980807.1">
    <property type="nucleotide sequence ID" value="NZ_LDJM01000097.1"/>
</dbReference>
<dbReference type="Proteomes" id="UP000050956">
    <property type="component" value="Unassembled WGS sequence"/>
</dbReference>
<reference evidence="2 3" key="1">
    <citation type="submission" date="2015-05" db="EMBL/GenBank/DDBJ databases">
        <title>Genome sequencing and analysis of members of genus Stenotrophomonas.</title>
        <authorList>
            <person name="Patil P.P."/>
            <person name="Midha S."/>
            <person name="Patil P.B."/>
        </authorList>
    </citation>
    <scope>NUCLEOTIDE SEQUENCE [LARGE SCALE GENOMIC DNA]</scope>
    <source>
        <strain evidence="2 3">DSM 24757</strain>
    </source>
</reference>
<gene>
    <name evidence="2" type="ORF">ABB30_15520</name>
</gene>
<accession>A0A0R0D1T0</accession>
<dbReference type="PROSITE" id="PS51257">
    <property type="entry name" value="PROKAR_LIPOPROTEIN"/>
    <property type="match status" value="1"/>
</dbReference>
<sequence length="77" mass="7833">MKTQSLGRVLLIAASVLIVATIACVIALTPSPAEHRLVQRDAAVLSHLEELGQAGGTVDTRNRPAAAGPGPGGCHAR</sequence>
<name>A0A0R0D1T0_9GAMM</name>
<organism evidence="2 3">
    <name type="scientific">Stenotrophomonas ginsengisoli</name>
    <dbReference type="NCBI Taxonomy" id="336566"/>
    <lineage>
        <taxon>Bacteria</taxon>
        <taxon>Pseudomonadati</taxon>
        <taxon>Pseudomonadota</taxon>
        <taxon>Gammaproteobacteria</taxon>
        <taxon>Lysobacterales</taxon>
        <taxon>Lysobacteraceae</taxon>
        <taxon>Stenotrophomonas</taxon>
    </lineage>
</organism>
<evidence type="ECO:0000313" key="3">
    <source>
        <dbReference type="Proteomes" id="UP000050956"/>
    </source>
</evidence>
<comment type="caution">
    <text evidence="2">The sequence shown here is derived from an EMBL/GenBank/DDBJ whole genome shotgun (WGS) entry which is preliminary data.</text>
</comment>
<evidence type="ECO:0000256" key="1">
    <source>
        <dbReference type="SAM" id="MobiDB-lite"/>
    </source>
</evidence>
<evidence type="ECO:0000313" key="2">
    <source>
        <dbReference type="EMBL" id="KRG72554.1"/>
    </source>
</evidence>
<dbReference type="AlphaFoldDB" id="A0A0R0D1T0"/>
<protein>
    <submittedName>
        <fullName evidence="2">Uncharacterized protein</fullName>
    </submittedName>
</protein>
<feature type="region of interest" description="Disordered" evidence="1">
    <location>
        <begin position="53"/>
        <end position="77"/>
    </location>
</feature>
<feature type="non-terminal residue" evidence="2">
    <location>
        <position position="77"/>
    </location>
</feature>
<keyword evidence="3" id="KW-1185">Reference proteome</keyword>